<accession>A0A3P7QJK7</accession>
<evidence type="ECO:0000256" key="1">
    <source>
        <dbReference type="SAM" id="MobiDB-lite"/>
    </source>
</evidence>
<name>A0A3P7QJK7_DIBLA</name>
<reference evidence="2 3" key="1">
    <citation type="submission" date="2018-11" db="EMBL/GenBank/DDBJ databases">
        <authorList>
            <consortium name="Pathogen Informatics"/>
        </authorList>
    </citation>
    <scope>NUCLEOTIDE SEQUENCE [LARGE SCALE GENOMIC DNA]</scope>
</reference>
<gene>
    <name evidence="2" type="ORF">DILT_LOCUS15676</name>
</gene>
<evidence type="ECO:0000313" key="3">
    <source>
        <dbReference type="Proteomes" id="UP000281553"/>
    </source>
</evidence>
<dbReference type="EMBL" id="UYRU01080454">
    <property type="protein sequence ID" value="VDN31066.1"/>
    <property type="molecule type" value="Genomic_DNA"/>
</dbReference>
<feature type="compositionally biased region" description="Polar residues" evidence="1">
    <location>
        <begin position="20"/>
        <end position="30"/>
    </location>
</feature>
<dbReference type="Proteomes" id="UP000281553">
    <property type="component" value="Unassembled WGS sequence"/>
</dbReference>
<sequence>MKPEDGASFDGNLSSSSLSDGTPSGRQTLNRLGLSSPEKISKNTPVPPELEQMRPSRLSSSSRKPLKQPRSPGGPPPLLPLPQTADMARSSKRRGSKHYPPSCRDSSSSSSSTSISSERELVESSPLPCTSNPTLVYGIQRGVLLSTV</sequence>
<proteinExistence type="predicted"/>
<feature type="compositionally biased region" description="Low complexity" evidence="1">
    <location>
        <begin position="55"/>
        <end position="71"/>
    </location>
</feature>
<protein>
    <submittedName>
        <fullName evidence="2">Uncharacterized protein</fullName>
    </submittedName>
</protein>
<evidence type="ECO:0000313" key="2">
    <source>
        <dbReference type="EMBL" id="VDN31066.1"/>
    </source>
</evidence>
<organism evidence="2 3">
    <name type="scientific">Dibothriocephalus latus</name>
    <name type="common">Fish tapeworm</name>
    <name type="synonym">Diphyllobothrium latum</name>
    <dbReference type="NCBI Taxonomy" id="60516"/>
    <lineage>
        <taxon>Eukaryota</taxon>
        <taxon>Metazoa</taxon>
        <taxon>Spiralia</taxon>
        <taxon>Lophotrochozoa</taxon>
        <taxon>Platyhelminthes</taxon>
        <taxon>Cestoda</taxon>
        <taxon>Eucestoda</taxon>
        <taxon>Diphyllobothriidea</taxon>
        <taxon>Diphyllobothriidae</taxon>
        <taxon>Dibothriocephalus</taxon>
    </lineage>
</organism>
<feature type="compositionally biased region" description="Low complexity" evidence="1">
    <location>
        <begin position="106"/>
        <end position="116"/>
    </location>
</feature>
<dbReference type="AlphaFoldDB" id="A0A3P7QJK7"/>
<feature type="region of interest" description="Disordered" evidence="1">
    <location>
        <begin position="1"/>
        <end position="133"/>
    </location>
</feature>
<keyword evidence="3" id="KW-1185">Reference proteome</keyword>